<organism evidence="2 3">
    <name type="scientific">Leptospira interrogans serovar Manilae</name>
    <dbReference type="NCBI Taxonomy" id="214675"/>
    <lineage>
        <taxon>Bacteria</taxon>
        <taxon>Pseudomonadati</taxon>
        <taxon>Spirochaetota</taxon>
        <taxon>Spirochaetia</taxon>
        <taxon>Leptospirales</taxon>
        <taxon>Leptospiraceae</taxon>
        <taxon>Leptospira</taxon>
    </lineage>
</organism>
<accession>A0AAQ1SP02</accession>
<keyword evidence="1" id="KW-0812">Transmembrane</keyword>
<sequence>MLRFSINFHIIILIKYSIYKIIYFLNILFFLCTFLKFVILCLGRILSYGLLKLLVFDLAKVNLKIGLEGEIEWKILSG</sequence>
<dbReference type="Proteomes" id="UP000234460">
    <property type="component" value="Chromosome LMANV2"/>
</dbReference>
<proteinExistence type="predicted"/>
<dbReference type="EMBL" id="OEJX01000027">
    <property type="protein sequence ID" value="SOR61764.1"/>
    <property type="molecule type" value="Genomic_DNA"/>
</dbReference>
<gene>
    <name evidence="2" type="ORF">LMANV2_330116</name>
</gene>
<name>A0AAQ1SP02_LEPIR</name>
<keyword evidence="1" id="KW-1133">Transmembrane helix</keyword>
<feature type="transmembrane region" description="Helical" evidence="1">
    <location>
        <begin position="21"/>
        <end position="46"/>
    </location>
</feature>
<keyword evidence="1" id="KW-0472">Membrane</keyword>
<evidence type="ECO:0000313" key="3">
    <source>
        <dbReference type="Proteomes" id="UP000234460"/>
    </source>
</evidence>
<protein>
    <submittedName>
        <fullName evidence="2">Uncharacterized protein</fullName>
    </submittedName>
</protein>
<evidence type="ECO:0000256" key="1">
    <source>
        <dbReference type="SAM" id="Phobius"/>
    </source>
</evidence>
<evidence type="ECO:0000313" key="2">
    <source>
        <dbReference type="EMBL" id="SOR61764.1"/>
    </source>
</evidence>
<dbReference type="AlphaFoldDB" id="A0AAQ1SP02"/>
<comment type="caution">
    <text evidence="2">The sequence shown here is derived from an EMBL/GenBank/DDBJ whole genome shotgun (WGS) entry which is preliminary data.</text>
</comment>
<reference evidence="2 3" key="1">
    <citation type="submission" date="2017-11" db="EMBL/GenBank/DDBJ databases">
        <authorList>
            <person name="Lechat P."/>
        </authorList>
    </citation>
    <scope>NUCLEOTIDE SEQUENCE [LARGE SCALE GENOMIC DNA]</scope>
    <source>
        <strain evidence="2">L495</strain>
    </source>
</reference>